<keyword evidence="3" id="KW-1185">Reference proteome</keyword>
<dbReference type="EMBL" id="CP001880">
    <property type="protein sequence ID" value="ADC52343.1"/>
    <property type="molecule type" value="Genomic_DNA"/>
</dbReference>
<gene>
    <name evidence="2" type="ordered locus">BpOF4_21739</name>
</gene>
<evidence type="ECO:0000256" key="1">
    <source>
        <dbReference type="SAM" id="SignalP"/>
    </source>
</evidence>
<dbReference type="KEGG" id="bpf:BpOF4_21739"/>
<dbReference type="HOGENOM" id="CLU_2407219_0_0_9"/>
<reference evidence="2 3" key="1">
    <citation type="journal article" date="2011" name="Environ. Microbiol.">
        <title>Genome of alkaliphilic Bacillus pseudofirmus OF4 reveals adaptations that support the ability to grow in an external pH range from 7.5 to 11.4.</title>
        <authorList>
            <person name="Janto B."/>
            <person name="Ahmed A."/>
            <person name="Ito M."/>
            <person name="Liu J."/>
            <person name="Hicks D.B."/>
            <person name="Pagni S."/>
            <person name="Fackelmayer O.J."/>
            <person name="Smith T.A."/>
            <person name="Earl J."/>
            <person name="Elbourne L.D."/>
            <person name="Hassan K."/>
            <person name="Paulsen I.T."/>
            <person name="Kolsto A.B."/>
            <person name="Tourasse N.J."/>
            <person name="Ehrlich G.D."/>
            <person name="Boissy R."/>
            <person name="Ivey D.M."/>
            <person name="Li G."/>
            <person name="Xue Y."/>
            <person name="Ma Y."/>
            <person name="Hu F.Z."/>
            <person name="Krulwich T.A."/>
        </authorList>
    </citation>
    <scope>NUCLEOTIDE SEQUENCE [LARGE SCALE GENOMIC DNA]</scope>
    <source>
        <strain evidence="3">ATCC BAA-2126 / JCM 17055 / OF4</strain>
    </source>
</reference>
<dbReference type="Proteomes" id="UP000001544">
    <property type="component" value="Plasmid pBpOF4-02"/>
</dbReference>
<protein>
    <submittedName>
        <fullName evidence="2">Uncharacterized protein</fullName>
    </submittedName>
</protein>
<evidence type="ECO:0000313" key="3">
    <source>
        <dbReference type="Proteomes" id="UP000001544"/>
    </source>
</evidence>
<sequence length="92" mass="10041">MKKFLISSVAASLLVTTVATPIGAISVTPITDQQEELIIHEDQLFVDIDVEAFEKLEDYVTLDGNTLAINESDVPLDNLHIPNDTFSGILDV</sequence>
<accession>D3G1W7</accession>
<geneLocation type="plasmid" evidence="2 3">
    <name>pBpOF4-02</name>
</geneLocation>
<organism evidence="2 3">
    <name type="scientific">Alkalihalophilus pseudofirmus (strain ATCC BAA-2126 / JCM 17055 / OF4)</name>
    <name type="common">Bacillus pseudofirmus</name>
    <dbReference type="NCBI Taxonomy" id="398511"/>
    <lineage>
        <taxon>Bacteria</taxon>
        <taxon>Bacillati</taxon>
        <taxon>Bacillota</taxon>
        <taxon>Bacilli</taxon>
        <taxon>Bacillales</taxon>
        <taxon>Bacillaceae</taxon>
        <taxon>Alkalihalophilus</taxon>
    </lineage>
</organism>
<evidence type="ECO:0000313" key="2">
    <source>
        <dbReference type="EMBL" id="ADC52343.1"/>
    </source>
</evidence>
<keyword evidence="1" id="KW-0732">Signal</keyword>
<dbReference type="RefSeq" id="WP_012961248.1">
    <property type="nucleotide sequence ID" value="NC_013793.1"/>
</dbReference>
<dbReference type="AlphaFoldDB" id="D3G1W7"/>
<name>D3G1W7_ALKPO</name>
<feature type="signal peptide" evidence="1">
    <location>
        <begin position="1"/>
        <end position="24"/>
    </location>
</feature>
<keyword evidence="2" id="KW-0614">Plasmid</keyword>
<feature type="chain" id="PRO_5003043539" evidence="1">
    <location>
        <begin position="25"/>
        <end position="92"/>
    </location>
</feature>
<proteinExistence type="predicted"/>